<dbReference type="Gene3D" id="3.40.525.10">
    <property type="entry name" value="CRAL-TRIO lipid binding domain"/>
    <property type="match status" value="1"/>
</dbReference>
<name>A0A9D4MIU7_DREPO</name>
<organism evidence="2 3">
    <name type="scientific">Dreissena polymorpha</name>
    <name type="common">Zebra mussel</name>
    <name type="synonym">Mytilus polymorpha</name>
    <dbReference type="NCBI Taxonomy" id="45954"/>
    <lineage>
        <taxon>Eukaryota</taxon>
        <taxon>Metazoa</taxon>
        <taxon>Spiralia</taxon>
        <taxon>Lophotrochozoa</taxon>
        <taxon>Mollusca</taxon>
        <taxon>Bivalvia</taxon>
        <taxon>Autobranchia</taxon>
        <taxon>Heteroconchia</taxon>
        <taxon>Euheterodonta</taxon>
        <taxon>Imparidentia</taxon>
        <taxon>Neoheterodontei</taxon>
        <taxon>Myida</taxon>
        <taxon>Dreissenoidea</taxon>
        <taxon>Dreissenidae</taxon>
        <taxon>Dreissena</taxon>
    </lineage>
</organism>
<proteinExistence type="predicted"/>
<reference evidence="2" key="2">
    <citation type="submission" date="2020-11" db="EMBL/GenBank/DDBJ databases">
        <authorList>
            <person name="McCartney M.A."/>
            <person name="Auch B."/>
            <person name="Kono T."/>
            <person name="Mallez S."/>
            <person name="Becker A."/>
            <person name="Gohl D.M."/>
            <person name="Silverstein K.A.T."/>
            <person name="Koren S."/>
            <person name="Bechman K.B."/>
            <person name="Herman A."/>
            <person name="Abrahante J.E."/>
            <person name="Garbe J."/>
        </authorList>
    </citation>
    <scope>NUCLEOTIDE SEQUENCE</scope>
    <source>
        <strain evidence="2">Duluth1</strain>
        <tissue evidence="2">Whole animal</tissue>
    </source>
</reference>
<dbReference type="EMBL" id="JAIWYP010000001">
    <property type="protein sequence ID" value="KAH3877011.1"/>
    <property type="molecule type" value="Genomic_DNA"/>
</dbReference>
<evidence type="ECO:0000313" key="3">
    <source>
        <dbReference type="Proteomes" id="UP000828390"/>
    </source>
</evidence>
<sequence length="117" mass="13866">MKLTTVLVCPIETDFLSKWFVVMPEVVYQNIMATYIYNCNSWVREYTKFHDRILTPLKVSSTWLACKHLDFSCFIGTCFDNFVYKDFCPHSPLLNMLMYFWSVYGNGDHTEMLYPIS</sequence>
<evidence type="ECO:0000313" key="2">
    <source>
        <dbReference type="EMBL" id="KAH3877011.1"/>
    </source>
</evidence>
<reference evidence="2" key="1">
    <citation type="journal article" date="2019" name="bioRxiv">
        <title>The Genome of the Zebra Mussel, Dreissena polymorpha: A Resource for Invasive Species Research.</title>
        <authorList>
            <person name="McCartney M.A."/>
            <person name="Auch B."/>
            <person name="Kono T."/>
            <person name="Mallez S."/>
            <person name="Zhang Y."/>
            <person name="Obille A."/>
            <person name="Becker A."/>
            <person name="Abrahante J.E."/>
            <person name="Garbe J."/>
            <person name="Badalamenti J.P."/>
            <person name="Herman A."/>
            <person name="Mangelson H."/>
            <person name="Liachko I."/>
            <person name="Sullivan S."/>
            <person name="Sone E.D."/>
            <person name="Koren S."/>
            <person name="Silverstein K.A.T."/>
            <person name="Beckman K.B."/>
            <person name="Gohl D.M."/>
        </authorList>
    </citation>
    <scope>NUCLEOTIDE SEQUENCE</scope>
    <source>
        <strain evidence="2">Duluth1</strain>
        <tissue evidence="2">Whole animal</tissue>
    </source>
</reference>
<gene>
    <name evidence="2" type="ORF">DPMN_000865</name>
</gene>
<dbReference type="AlphaFoldDB" id="A0A9D4MIU7"/>
<keyword evidence="3" id="KW-1185">Reference proteome</keyword>
<evidence type="ECO:0000259" key="1">
    <source>
        <dbReference type="Pfam" id="PF13716"/>
    </source>
</evidence>
<dbReference type="Proteomes" id="UP000828390">
    <property type="component" value="Unassembled WGS sequence"/>
</dbReference>
<feature type="domain" description="CRAL-TRIO" evidence="1">
    <location>
        <begin position="13"/>
        <end position="59"/>
    </location>
</feature>
<dbReference type="InterPro" id="IPR036865">
    <property type="entry name" value="CRAL-TRIO_dom_sf"/>
</dbReference>
<dbReference type="Pfam" id="PF13716">
    <property type="entry name" value="CRAL_TRIO_2"/>
    <property type="match status" value="1"/>
</dbReference>
<comment type="caution">
    <text evidence="2">The sequence shown here is derived from an EMBL/GenBank/DDBJ whole genome shotgun (WGS) entry which is preliminary data.</text>
</comment>
<accession>A0A9D4MIU7</accession>
<dbReference type="InterPro" id="IPR001251">
    <property type="entry name" value="CRAL-TRIO_dom"/>
</dbReference>
<protein>
    <recommendedName>
        <fullName evidence="1">CRAL-TRIO domain-containing protein</fullName>
    </recommendedName>
</protein>